<sequence>MHKYRNFPVEYLNPSLSDHSPLLINCLPDMHEGGRPFKFLNYLAEHSQLIPIIETMWTQPRIPISYMYSLWCKLKLVKVKLKTLHKEEFASISDRVPHARNALEDVLHSLLTSSDVSLQIQEAICVENLKKWLRVDEIALRKKSRIQWLQIGDSNHQYFFSSIKERNILNRISVLFDGQGKKIVDMELIQTEIISFYKKLLGTTADSLPVVDLALKCIGDDKAPGLDGLSAAFFKISWQVVKHDIYDVVKEVFRTNQMLHQYNYTSITLIPKIPNPSKVKYYRPIACYNVVYKLISYNILLAIELIKGYTSSHLSPKCMLKVDLKNAYCSVEWSFFTSVMIELDFPENRADSVSISLLFEAFSKFSRASTLEANLDKSNIYICGVTAAAKITILESVHIPEGVFPFRYLSVPLHTRKLAYNKCRPLVDKPLILLVPDLYLAQENNQGNSEFLQDFHVKW</sequence>
<gene>
    <name evidence="2" type="primary">LOC130461774</name>
</gene>
<dbReference type="GeneID" id="130461774"/>
<dbReference type="Proteomes" id="UP000813463">
    <property type="component" value="Chromosome 5"/>
</dbReference>
<evidence type="ECO:0008006" key="3">
    <source>
        <dbReference type="Google" id="ProtNLM"/>
    </source>
</evidence>
<accession>A0ABM3QRG8</accession>
<reference evidence="2" key="2">
    <citation type="submission" date="2025-08" db="UniProtKB">
        <authorList>
            <consortium name="RefSeq"/>
        </authorList>
    </citation>
    <scope>IDENTIFICATION</scope>
    <source>
        <tissue evidence="2">Leaf</tissue>
    </source>
</reference>
<evidence type="ECO:0000313" key="2">
    <source>
        <dbReference type="RefSeq" id="XP_056685956.1"/>
    </source>
</evidence>
<keyword evidence="1" id="KW-1185">Reference proteome</keyword>
<protein>
    <recommendedName>
        <fullName evidence="3">Reverse transcriptase domain-containing protein</fullName>
    </recommendedName>
</protein>
<reference evidence="1" key="1">
    <citation type="journal article" date="2021" name="Nat. Commun.">
        <title>Genomic analyses provide insights into spinach domestication and the genetic basis of agronomic traits.</title>
        <authorList>
            <person name="Cai X."/>
            <person name="Sun X."/>
            <person name="Xu C."/>
            <person name="Sun H."/>
            <person name="Wang X."/>
            <person name="Ge C."/>
            <person name="Zhang Z."/>
            <person name="Wang Q."/>
            <person name="Fei Z."/>
            <person name="Jiao C."/>
            <person name="Wang Q."/>
        </authorList>
    </citation>
    <scope>NUCLEOTIDE SEQUENCE [LARGE SCALE GENOMIC DNA]</scope>
    <source>
        <strain evidence="1">cv. Varoflay</strain>
    </source>
</reference>
<evidence type="ECO:0000313" key="1">
    <source>
        <dbReference type="Proteomes" id="UP000813463"/>
    </source>
</evidence>
<proteinExistence type="predicted"/>
<dbReference type="PANTHER" id="PTHR33116:SF84">
    <property type="entry name" value="RNA-DIRECTED DNA POLYMERASE"/>
    <property type="match status" value="1"/>
</dbReference>
<name>A0ABM3QRG8_SPIOL</name>
<dbReference type="RefSeq" id="XP_056685956.1">
    <property type="nucleotide sequence ID" value="XM_056829978.1"/>
</dbReference>
<dbReference type="PANTHER" id="PTHR33116">
    <property type="entry name" value="REVERSE TRANSCRIPTASE ZINC-BINDING DOMAIN-CONTAINING PROTEIN-RELATED-RELATED"/>
    <property type="match status" value="1"/>
</dbReference>
<organism evidence="1 2">
    <name type="scientific">Spinacia oleracea</name>
    <name type="common">Spinach</name>
    <dbReference type="NCBI Taxonomy" id="3562"/>
    <lineage>
        <taxon>Eukaryota</taxon>
        <taxon>Viridiplantae</taxon>
        <taxon>Streptophyta</taxon>
        <taxon>Embryophyta</taxon>
        <taxon>Tracheophyta</taxon>
        <taxon>Spermatophyta</taxon>
        <taxon>Magnoliopsida</taxon>
        <taxon>eudicotyledons</taxon>
        <taxon>Gunneridae</taxon>
        <taxon>Pentapetalae</taxon>
        <taxon>Caryophyllales</taxon>
        <taxon>Chenopodiaceae</taxon>
        <taxon>Chenopodioideae</taxon>
        <taxon>Anserineae</taxon>
        <taxon>Spinacia</taxon>
    </lineage>
</organism>